<feature type="domain" description="HNH nuclease" evidence="1">
    <location>
        <begin position="86"/>
        <end position="142"/>
    </location>
</feature>
<protein>
    <recommendedName>
        <fullName evidence="1">HNH nuclease domain-containing protein</fullName>
    </recommendedName>
</protein>
<dbReference type="InterPro" id="IPR002711">
    <property type="entry name" value="HNH"/>
</dbReference>
<proteinExistence type="predicted"/>
<comment type="caution">
    <text evidence="2">The sequence shown here is derived from an EMBL/GenBank/DDBJ whole genome shotgun (WGS) entry which is preliminary data.</text>
</comment>
<sequence length="235" mass="27739">MSLKGRKRPPRTLEWCQHISEGKKGKTQGRDNHFFGKHHTEETKMAISQGHIANPIFKREGEQHWNWQGGVTDPNHEARNTQDLKSWRRAVYYRDNFTCHRCGLNGTRKHPIEAHHIKAFAFYPDLRFEVTNGITLCKECHKYETSRLNLVALLEGARQRGQQDRIICREHRIEVHEQSNTIELIRERGFLNYWTDNSTHYLPRLIPTKKEAQLDEQIEMILSDAMKEETKCQIN</sequence>
<dbReference type="GO" id="GO:0004519">
    <property type="term" value="F:endonuclease activity"/>
    <property type="evidence" value="ECO:0007669"/>
    <property type="project" value="InterPro"/>
</dbReference>
<dbReference type="SUPFAM" id="SSF64496">
    <property type="entry name" value="DNA-binding domain of intron-encoded endonucleases"/>
    <property type="match status" value="1"/>
</dbReference>
<dbReference type="Gene3D" id="1.10.30.50">
    <property type="match status" value="1"/>
</dbReference>
<reference evidence="2" key="1">
    <citation type="journal article" date="2015" name="Nature">
        <title>Complex archaea that bridge the gap between prokaryotes and eukaryotes.</title>
        <authorList>
            <person name="Spang A."/>
            <person name="Saw J.H."/>
            <person name="Jorgensen S.L."/>
            <person name="Zaremba-Niedzwiedzka K."/>
            <person name="Martijn J."/>
            <person name="Lind A.E."/>
            <person name="van Eijk R."/>
            <person name="Schleper C."/>
            <person name="Guy L."/>
            <person name="Ettema T.J."/>
        </authorList>
    </citation>
    <scope>NUCLEOTIDE SEQUENCE</scope>
</reference>
<accession>A0A0F9T8Y9</accession>
<dbReference type="EMBL" id="LAZR01000383">
    <property type="protein sequence ID" value="KKN71457.1"/>
    <property type="molecule type" value="Genomic_DNA"/>
</dbReference>
<dbReference type="InterPro" id="IPR003615">
    <property type="entry name" value="HNH_nuc"/>
</dbReference>
<dbReference type="InterPro" id="IPR003611">
    <property type="entry name" value="NUMOD3"/>
</dbReference>
<dbReference type="GO" id="GO:0008270">
    <property type="term" value="F:zinc ion binding"/>
    <property type="evidence" value="ECO:0007669"/>
    <property type="project" value="InterPro"/>
</dbReference>
<evidence type="ECO:0000313" key="2">
    <source>
        <dbReference type="EMBL" id="KKN71457.1"/>
    </source>
</evidence>
<organism evidence="2">
    <name type="scientific">marine sediment metagenome</name>
    <dbReference type="NCBI Taxonomy" id="412755"/>
    <lineage>
        <taxon>unclassified sequences</taxon>
        <taxon>metagenomes</taxon>
        <taxon>ecological metagenomes</taxon>
    </lineage>
</organism>
<name>A0A0F9T8Y9_9ZZZZ</name>
<evidence type="ECO:0000259" key="1">
    <source>
        <dbReference type="SMART" id="SM00507"/>
    </source>
</evidence>
<dbReference type="Pfam" id="PF07460">
    <property type="entry name" value="NUMOD3"/>
    <property type="match status" value="1"/>
</dbReference>
<dbReference type="CDD" id="cd00085">
    <property type="entry name" value="HNHc"/>
    <property type="match status" value="1"/>
</dbReference>
<dbReference type="SMART" id="SM00507">
    <property type="entry name" value="HNHc"/>
    <property type="match status" value="1"/>
</dbReference>
<dbReference type="GO" id="GO:0003677">
    <property type="term" value="F:DNA binding"/>
    <property type="evidence" value="ECO:0007669"/>
    <property type="project" value="InterPro"/>
</dbReference>
<dbReference type="Pfam" id="PF01844">
    <property type="entry name" value="HNH"/>
    <property type="match status" value="1"/>
</dbReference>
<dbReference type="AlphaFoldDB" id="A0A0F9T8Y9"/>
<gene>
    <name evidence="2" type="ORF">LCGC14_0420360</name>
</gene>